<proteinExistence type="predicted"/>
<protein>
    <submittedName>
        <fullName evidence="1">Uncharacterized protein</fullName>
    </submittedName>
</protein>
<organism evidence="1 2">
    <name type="scientific">Candidatus Roizmanbacteria bacterium RIFCSPLOWO2_01_FULL_35_13</name>
    <dbReference type="NCBI Taxonomy" id="1802055"/>
    <lineage>
        <taxon>Bacteria</taxon>
        <taxon>Candidatus Roizmaniibacteriota</taxon>
    </lineage>
</organism>
<sequence length="86" mass="10338">MLEPFKLTKPNLSDIDEADLNKKLQDNTEVFMEAINEVSEPFYYYWDKIQYRNIIPGDINPKEFWYIVKQVRKYSSRKTKIKAENG</sequence>
<name>A0A1F7IBH7_9BACT</name>
<dbReference type="AlphaFoldDB" id="A0A1F7IBH7"/>
<gene>
    <name evidence="1" type="ORF">A3A74_03770</name>
</gene>
<evidence type="ECO:0000313" key="1">
    <source>
        <dbReference type="EMBL" id="OGK40709.1"/>
    </source>
</evidence>
<evidence type="ECO:0000313" key="2">
    <source>
        <dbReference type="Proteomes" id="UP000179270"/>
    </source>
</evidence>
<accession>A0A1F7IBH7</accession>
<dbReference type="STRING" id="1802055.A3A74_03770"/>
<dbReference type="Proteomes" id="UP000179270">
    <property type="component" value="Unassembled WGS sequence"/>
</dbReference>
<comment type="caution">
    <text evidence="1">The sequence shown here is derived from an EMBL/GenBank/DDBJ whole genome shotgun (WGS) entry which is preliminary data.</text>
</comment>
<reference evidence="1 2" key="1">
    <citation type="journal article" date="2016" name="Nat. Commun.">
        <title>Thousands of microbial genomes shed light on interconnected biogeochemical processes in an aquifer system.</title>
        <authorList>
            <person name="Anantharaman K."/>
            <person name="Brown C.T."/>
            <person name="Hug L.A."/>
            <person name="Sharon I."/>
            <person name="Castelle C.J."/>
            <person name="Probst A.J."/>
            <person name="Thomas B.C."/>
            <person name="Singh A."/>
            <person name="Wilkins M.J."/>
            <person name="Karaoz U."/>
            <person name="Brodie E.L."/>
            <person name="Williams K.H."/>
            <person name="Hubbard S.S."/>
            <person name="Banfield J.F."/>
        </authorList>
    </citation>
    <scope>NUCLEOTIDE SEQUENCE [LARGE SCALE GENOMIC DNA]</scope>
</reference>
<dbReference type="EMBL" id="MGAF01000026">
    <property type="protein sequence ID" value="OGK40709.1"/>
    <property type="molecule type" value="Genomic_DNA"/>
</dbReference>